<dbReference type="GO" id="GO:0004197">
    <property type="term" value="F:cysteine-type endopeptidase activity"/>
    <property type="evidence" value="ECO:0007669"/>
    <property type="project" value="InterPro"/>
</dbReference>
<dbReference type="Proteomes" id="UP000283634">
    <property type="component" value="Unassembled WGS sequence"/>
</dbReference>
<dbReference type="Pfam" id="PF00656">
    <property type="entry name" value="Peptidase_C14"/>
    <property type="match status" value="1"/>
</dbReference>
<dbReference type="OMA" id="EKYDQCL"/>
<feature type="chain" id="PRO_5019546952" evidence="3">
    <location>
        <begin position="19"/>
        <end position="464"/>
    </location>
</feature>
<dbReference type="InterPro" id="IPR029030">
    <property type="entry name" value="Caspase-like_dom_sf"/>
</dbReference>
<evidence type="ECO:0000259" key="4">
    <source>
        <dbReference type="Pfam" id="PF00656"/>
    </source>
</evidence>
<organism evidence="5 6">
    <name type="scientific">Trypanosoma rangeli</name>
    <dbReference type="NCBI Taxonomy" id="5698"/>
    <lineage>
        <taxon>Eukaryota</taxon>
        <taxon>Discoba</taxon>
        <taxon>Euglenozoa</taxon>
        <taxon>Kinetoplastea</taxon>
        <taxon>Metakinetoplastina</taxon>
        <taxon>Trypanosomatida</taxon>
        <taxon>Trypanosomatidae</taxon>
        <taxon>Trypanosoma</taxon>
        <taxon>Herpetosoma</taxon>
    </lineage>
</organism>
<dbReference type="VEuPathDB" id="TriTrypDB:TRSC58_02329"/>
<feature type="domain" description="Peptidase C14 caspase" evidence="4">
    <location>
        <begin position="62"/>
        <end position="316"/>
    </location>
</feature>
<evidence type="ECO:0000256" key="3">
    <source>
        <dbReference type="SAM" id="SignalP"/>
    </source>
</evidence>
<keyword evidence="6" id="KW-1185">Reference proteome</keyword>
<comment type="similarity">
    <text evidence="1">Belongs to the peptidase C14B family.</text>
</comment>
<dbReference type="GO" id="GO:0006508">
    <property type="term" value="P:proteolysis"/>
    <property type="evidence" value="ECO:0007669"/>
    <property type="project" value="InterPro"/>
</dbReference>
<feature type="signal peptide" evidence="3">
    <location>
        <begin position="1"/>
        <end position="18"/>
    </location>
</feature>
<evidence type="ECO:0000313" key="6">
    <source>
        <dbReference type="Proteomes" id="UP000283634"/>
    </source>
</evidence>
<dbReference type="EMBL" id="MKGL01000082">
    <property type="protein sequence ID" value="RNF07634.1"/>
    <property type="molecule type" value="Genomic_DNA"/>
</dbReference>
<comment type="caution">
    <text evidence="5">The sequence shown here is derived from an EMBL/GenBank/DDBJ whole genome shotgun (WGS) entry which is preliminary data.</text>
</comment>
<feature type="region of interest" description="Disordered" evidence="2">
    <location>
        <begin position="352"/>
        <end position="464"/>
    </location>
</feature>
<dbReference type="GO" id="GO:0005737">
    <property type="term" value="C:cytoplasm"/>
    <property type="evidence" value="ECO:0007669"/>
    <property type="project" value="TreeGrafter"/>
</dbReference>
<evidence type="ECO:0000256" key="1">
    <source>
        <dbReference type="ARBA" id="ARBA00009005"/>
    </source>
</evidence>
<dbReference type="SUPFAM" id="SSF52129">
    <property type="entry name" value="Caspase-like"/>
    <property type="match status" value="1"/>
</dbReference>
<dbReference type="Gene3D" id="3.40.50.12660">
    <property type="match status" value="1"/>
</dbReference>
<keyword evidence="3" id="KW-0732">Signal</keyword>
<name>A0A422NQE5_TRYRA</name>
<dbReference type="EC" id="3.4.22.-" evidence="5"/>
<evidence type="ECO:0000313" key="5">
    <source>
        <dbReference type="EMBL" id="RNF07634.1"/>
    </source>
</evidence>
<accession>A0A422NQE5</accession>
<feature type="compositionally biased region" description="Low complexity" evidence="2">
    <location>
        <begin position="448"/>
        <end position="464"/>
    </location>
</feature>
<dbReference type="RefSeq" id="XP_029239937.1">
    <property type="nucleotide sequence ID" value="XM_029380208.1"/>
</dbReference>
<dbReference type="InterPro" id="IPR050452">
    <property type="entry name" value="Metacaspase"/>
</dbReference>
<protein>
    <submittedName>
        <fullName evidence="5">Metacaspase 5</fullName>
        <ecNumber evidence="5">3.4.22.-</ecNumber>
    </submittedName>
</protein>
<dbReference type="PANTHER" id="PTHR48104">
    <property type="entry name" value="METACASPASE-4"/>
    <property type="match status" value="1"/>
</dbReference>
<dbReference type="GeneID" id="40327164"/>
<keyword evidence="5" id="KW-0378">Hydrolase</keyword>
<dbReference type="PANTHER" id="PTHR48104:SF30">
    <property type="entry name" value="METACASPASE-1"/>
    <property type="match status" value="1"/>
</dbReference>
<proteinExistence type="inferred from homology"/>
<gene>
    <name evidence="5" type="ORF">TraAM80_03231</name>
</gene>
<dbReference type="AlphaFoldDB" id="A0A422NQE5"/>
<feature type="compositionally biased region" description="Pro residues" evidence="2">
    <location>
        <begin position="355"/>
        <end position="391"/>
    </location>
</feature>
<dbReference type="InterPro" id="IPR011600">
    <property type="entry name" value="Pept_C14_caspase"/>
</dbReference>
<dbReference type="OrthoDB" id="3223806at2759"/>
<sequence>MDLFLGTLLGGLAQIALPYVVNSIGRVRRPERVDVGKALREARWCRPVIPYRAPTPYTGGRVKALFIGINYTGTRSQLSGCVNDVKQMLATLQRIQFPISECCILVDEPRFPNFTAMPTRENIIRHMAWLVYDVRPGDVLFFHYSGHGTETRSKNDAAEAYDQCLVPLDYESQGAILDDDLFELLVKGLPAGVRMTAVFDCCHSASMLDLPFVYVGNNRYLSGGRHEMRKVRGNNFSNGDVVMFSGCDDAGTSADVSNTSSFGAGSVAAGGAATQALTWALLNTSRLTYADIFIKTREMLRQKGYAQVPQLSSSKPADLYKPFSLFGGITMNTSLMQYVPQQYQQAWALPQQQPYYPPPSQQQPYYPPPSQQQPYYPPPSQQQPYYPPPSQQQPSYPQPTRSQYSDPQPVVGIPLAQLSTGRPPEQYPTALPGGQGGGAPPQYPPIQYPQYSSSPYLSGRGEPL</sequence>
<evidence type="ECO:0000256" key="2">
    <source>
        <dbReference type="SAM" id="MobiDB-lite"/>
    </source>
</evidence>
<feature type="compositionally biased region" description="Low complexity" evidence="2">
    <location>
        <begin position="392"/>
        <end position="405"/>
    </location>
</feature>
<reference evidence="5 6" key="1">
    <citation type="journal article" date="2018" name="BMC Genomics">
        <title>Genomic comparison of Trypanosoma conorhini and Trypanosoma rangeli to Trypanosoma cruzi strains of high and low virulence.</title>
        <authorList>
            <person name="Bradwell K.R."/>
            <person name="Koparde V.N."/>
            <person name="Matveyev A.V."/>
            <person name="Serrano M.G."/>
            <person name="Alves J.M."/>
            <person name="Parikh H."/>
            <person name="Huang B."/>
            <person name="Lee V."/>
            <person name="Espinosa-Alvarez O."/>
            <person name="Ortiz P.A."/>
            <person name="Costa-Martins A.G."/>
            <person name="Teixeira M.M."/>
            <person name="Buck G.A."/>
        </authorList>
    </citation>
    <scope>NUCLEOTIDE SEQUENCE [LARGE SCALE GENOMIC DNA]</scope>
    <source>
        <strain evidence="5 6">AM80</strain>
    </source>
</reference>